<evidence type="ECO:0000256" key="2">
    <source>
        <dbReference type="SAM" id="Phobius"/>
    </source>
</evidence>
<keyword evidence="2" id="KW-0472">Membrane</keyword>
<keyword evidence="2" id="KW-1133">Transmembrane helix</keyword>
<reference evidence="3 4" key="1">
    <citation type="submission" date="2020-03" db="EMBL/GenBank/DDBJ databases">
        <authorList>
            <person name="Sun Q."/>
        </authorList>
    </citation>
    <scope>NUCLEOTIDE SEQUENCE [LARGE SCALE GENOMIC DNA]</scope>
    <source>
        <strain evidence="3 4">KACC 21451</strain>
    </source>
</reference>
<feature type="region of interest" description="Disordered" evidence="1">
    <location>
        <begin position="79"/>
        <end position="106"/>
    </location>
</feature>
<protein>
    <submittedName>
        <fullName evidence="3">Uncharacterized protein</fullName>
    </submittedName>
</protein>
<evidence type="ECO:0000313" key="4">
    <source>
        <dbReference type="Proteomes" id="UP000587942"/>
    </source>
</evidence>
<sequence>MSEKDMINLKEQLDNEMYSKITFSQKEKQRVWEALNSSGKGMKGSLLQKIIINVGAAVVFAGMGTFVFHEVMTSQESSVEQATDVPGKNLNKDLPQKTTTASEDTVNDKAWEDRTITEGLGPYDAKTVKEFIAQHAELYSAPLPEQYADDPEHYHWIEATVLLGGLELNYKVEGAVIEKDFHNLNKLTSIVVEEHKKRYEHLNLKNENPFDYKDQFKAPSERMKQAHAYIAGLLNDLNIAINKEGKGANNGYSYMLDGNKTNELESFIRND</sequence>
<dbReference type="RefSeq" id="WP_167834475.1">
    <property type="nucleotide sequence ID" value="NZ_JAAVUM010000027.1"/>
</dbReference>
<proteinExistence type="predicted"/>
<accession>A0A846U0E0</accession>
<organism evidence="3 4">
    <name type="scientific">Mesobacillus selenatarsenatis</name>
    <dbReference type="NCBI Taxonomy" id="388741"/>
    <lineage>
        <taxon>Bacteria</taxon>
        <taxon>Bacillati</taxon>
        <taxon>Bacillota</taxon>
        <taxon>Bacilli</taxon>
        <taxon>Bacillales</taxon>
        <taxon>Bacillaceae</taxon>
        <taxon>Mesobacillus</taxon>
    </lineage>
</organism>
<dbReference type="Proteomes" id="UP000587942">
    <property type="component" value="Unassembled WGS sequence"/>
</dbReference>
<evidence type="ECO:0000256" key="1">
    <source>
        <dbReference type="SAM" id="MobiDB-lite"/>
    </source>
</evidence>
<evidence type="ECO:0000313" key="3">
    <source>
        <dbReference type="EMBL" id="NKE08121.1"/>
    </source>
</evidence>
<gene>
    <name evidence="3" type="ORF">GWK17_22040</name>
</gene>
<name>A0A846U0E0_9BACI</name>
<feature type="transmembrane region" description="Helical" evidence="2">
    <location>
        <begin position="50"/>
        <end position="68"/>
    </location>
</feature>
<dbReference type="AlphaFoldDB" id="A0A846U0E0"/>
<keyword evidence="2" id="KW-0812">Transmembrane</keyword>
<dbReference type="EMBL" id="JAAVUM010000027">
    <property type="protein sequence ID" value="NKE08121.1"/>
    <property type="molecule type" value="Genomic_DNA"/>
</dbReference>
<comment type="caution">
    <text evidence="3">The sequence shown here is derived from an EMBL/GenBank/DDBJ whole genome shotgun (WGS) entry which is preliminary data.</text>
</comment>